<gene>
    <name evidence="1" type="ORF">WUBG_13974</name>
</gene>
<dbReference type="Proteomes" id="UP000004810">
    <property type="component" value="Unassembled WGS sequence"/>
</dbReference>
<comment type="caution">
    <text evidence="1">The sequence shown here is derived from an EMBL/GenBank/DDBJ whole genome shotgun (WGS) entry which is preliminary data.</text>
</comment>
<organism evidence="1 2">
    <name type="scientific">Wuchereria bancrofti</name>
    <dbReference type="NCBI Taxonomy" id="6293"/>
    <lineage>
        <taxon>Eukaryota</taxon>
        <taxon>Metazoa</taxon>
        <taxon>Ecdysozoa</taxon>
        <taxon>Nematoda</taxon>
        <taxon>Chromadorea</taxon>
        <taxon>Rhabditida</taxon>
        <taxon>Spirurina</taxon>
        <taxon>Spiruromorpha</taxon>
        <taxon>Filarioidea</taxon>
        <taxon>Onchocercidae</taxon>
        <taxon>Wuchereria</taxon>
    </lineage>
</organism>
<dbReference type="AlphaFoldDB" id="J9DZ92"/>
<accession>J9DZ92</accession>
<evidence type="ECO:0000313" key="2">
    <source>
        <dbReference type="Proteomes" id="UP000004810"/>
    </source>
</evidence>
<protein>
    <submittedName>
        <fullName evidence="1">Uncharacterized protein</fullName>
    </submittedName>
</protein>
<evidence type="ECO:0000313" key="1">
    <source>
        <dbReference type="EMBL" id="EJW75118.1"/>
    </source>
</evidence>
<name>J9DZ92_WUCBA</name>
<dbReference type="EMBL" id="ADBV01011064">
    <property type="protein sequence ID" value="EJW75118.1"/>
    <property type="molecule type" value="Genomic_DNA"/>
</dbReference>
<proteinExistence type="predicted"/>
<sequence length="92" mass="10881">MSKFLDPKNLGNVVLMLKNLCVYNLVHINNLDPHLHCLLCWTNYMHLDRDCKKYEIEKEGQKIVAQFTIDKTFKLIDAQRFSKWLEMIIAIA</sequence>
<reference evidence="2" key="1">
    <citation type="submission" date="2012-08" db="EMBL/GenBank/DDBJ databases">
        <title>The Genome Sequence of Wuchereria bancrofti.</title>
        <authorList>
            <person name="Nutman T.B."/>
            <person name="Fink D.L."/>
            <person name="Russ C."/>
            <person name="Young S."/>
            <person name="Zeng Q."/>
            <person name="Koehrsen M."/>
            <person name="Alvarado L."/>
            <person name="Berlin A."/>
            <person name="Chapman S.B."/>
            <person name="Chen Z."/>
            <person name="Freedman E."/>
            <person name="Gellesch M."/>
            <person name="Goldberg J."/>
            <person name="Griggs A."/>
            <person name="Gujja S."/>
            <person name="Heilman E.R."/>
            <person name="Heiman D."/>
            <person name="Hepburn T."/>
            <person name="Howarth C."/>
            <person name="Jen D."/>
            <person name="Larson L."/>
            <person name="Lewis B."/>
            <person name="Mehta T."/>
            <person name="Park D."/>
            <person name="Pearson M."/>
            <person name="Roberts A."/>
            <person name="Saif S."/>
            <person name="Shea T."/>
            <person name="Shenoy N."/>
            <person name="Sisk P."/>
            <person name="Stolte C."/>
            <person name="Sykes S."/>
            <person name="Walk T."/>
            <person name="White J."/>
            <person name="Yandava C."/>
            <person name="Haas B."/>
            <person name="Henn M.R."/>
            <person name="Nusbaum C."/>
            <person name="Birren B."/>
        </authorList>
    </citation>
    <scope>NUCLEOTIDE SEQUENCE [LARGE SCALE GENOMIC DNA]</scope>
    <source>
        <strain evidence="2">NA</strain>
    </source>
</reference>